<dbReference type="EMBL" id="HBGW01078072">
    <property type="protein sequence ID" value="CAD9630000.1"/>
    <property type="molecule type" value="Transcribed_RNA"/>
</dbReference>
<gene>
    <name evidence="1" type="ORF">BRAN1462_LOCUS49608</name>
</gene>
<organism evidence="1">
    <name type="scientific">Zooxanthella nutricula</name>
    <dbReference type="NCBI Taxonomy" id="1333877"/>
    <lineage>
        <taxon>Eukaryota</taxon>
        <taxon>Sar</taxon>
        <taxon>Alveolata</taxon>
        <taxon>Dinophyceae</taxon>
        <taxon>Peridiniales</taxon>
        <taxon>Peridiniales incertae sedis</taxon>
        <taxon>Zooxanthella</taxon>
    </lineage>
</organism>
<sequence>MGRKQRGPLSTYCCSQFAVSRDRILSRPREDYLRMLQLVDGSIPDMCIRIGPAFEQYKGARLSHCYFFEFMWHVVFGEGEDLPLRADDARLPVAFRLKDNEDLLPSTWRSYLAPFMGGHASFHRQGHDRWLLQLLSAAPVEERQQMNYGDEQPKLG</sequence>
<dbReference type="AlphaFoldDB" id="A0A7S2VFW7"/>
<dbReference type="InterPro" id="IPR021838">
    <property type="entry name" value="DUF3431"/>
</dbReference>
<dbReference type="Pfam" id="PF11913">
    <property type="entry name" value="DUF3431"/>
    <property type="match status" value="1"/>
</dbReference>
<evidence type="ECO:0000313" key="1">
    <source>
        <dbReference type="EMBL" id="CAD9630000.1"/>
    </source>
</evidence>
<protein>
    <submittedName>
        <fullName evidence="1">Uncharacterized protein</fullName>
    </submittedName>
</protein>
<name>A0A7S2VFW7_9DINO</name>
<accession>A0A7S2VFW7</accession>
<reference evidence="1" key="1">
    <citation type="submission" date="2021-01" db="EMBL/GenBank/DDBJ databases">
        <authorList>
            <person name="Corre E."/>
            <person name="Pelletier E."/>
            <person name="Niang G."/>
            <person name="Scheremetjew M."/>
            <person name="Finn R."/>
            <person name="Kale V."/>
            <person name="Holt S."/>
            <person name="Cochrane G."/>
            <person name="Meng A."/>
            <person name="Brown T."/>
            <person name="Cohen L."/>
        </authorList>
    </citation>
    <scope>NUCLEOTIDE SEQUENCE</scope>
    <source>
        <strain evidence="1">RCC3387</strain>
    </source>
</reference>
<proteinExistence type="predicted"/>